<proteinExistence type="predicted"/>
<keyword evidence="2" id="KW-1185">Reference proteome</keyword>
<sequence>MGKEEEKEKEKKYVKSELPKEISAQCLTLAFCPRAICRRSLIPGNVYFIFHVQILLSVEQRNPLKRCLLSRCSELVNFSRTPVEISFSLFLICFFFSSSRVLPV</sequence>
<evidence type="ECO:0000313" key="2">
    <source>
        <dbReference type="Proteomes" id="UP001054945"/>
    </source>
</evidence>
<comment type="caution">
    <text evidence="1">The sequence shown here is derived from an EMBL/GenBank/DDBJ whole genome shotgun (WGS) entry which is preliminary data.</text>
</comment>
<dbReference type="AlphaFoldDB" id="A0AAV4T1H8"/>
<evidence type="ECO:0000313" key="1">
    <source>
        <dbReference type="EMBL" id="GIY39114.1"/>
    </source>
</evidence>
<protein>
    <submittedName>
        <fullName evidence="1">Uncharacterized protein</fullName>
    </submittedName>
</protein>
<gene>
    <name evidence="1" type="ORF">CEXT_682571</name>
</gene>
<reference evidence="1 2" key="1">
    <citation type="submission" date="2021-06" db="EMBL/GenBank/DDBJ databases">
        <title>Caerostris extrusa draft genome.</title>
        <authorList>
            <person name="Kono N."/>
            <person name="Arakawa K."/>
        </authorList>
    </citation>
    <scope>NUCLEOTIDE SEQUENCE [LARGE SCALE GENOMIC DNA]</scope>
</reference>
<organism evidence="1 2">
    <name type="scientific">Caerostris extrusa</name>
    <name type="common">Bark spider</name>
    <name type="synonym">Caerostris bankana</name>
    <dbReference type="NCBI Taxonomy" id="172846"/>
    <lineage>
        <taxon>Eukaryota</taxon>
        <taxon>Metazoa</taxon>
        <taxon>Ecdysozoa</taxon>
        <taxon>Arthropoda</taxon>
        <taxon>Chelicerata</taxon>
        <taxon>Arachnida</taxon>
        <taxon>Araneae</taxon>
        <taxon>Araneomorphae</taxon>
        <taxon>Entelegynae</taxon>
        <taxon>Araneoidea</taxon>
        <taxon>Araneidae</taxon>
        <taxon>Caerostris</taxon>
    </lineage>
</organism>
<accession>A0AAV4T1H8</accession>
<dbReference type="Proteomes" id="UP001054945">
    <property type="component" value="Unassembled WGS sequence"/>
</dbReference>
<name>A0AAV4T1H8_CAEEX</name>
<dbReference type="EMBL" id="BPLR01010407">
    <property type="protein sequence ID" value="GIY39114.1"/>
    <property type="molecule type" value="Genomic_DNA"/>
</dbReference>